<feature type="region of interest" description="Disordered" evidence="3">
    <location>
        <begin position="153"/>
        <end position="188"/>
    </location>
</feature>
<accession>A0A067NSA3</accession>
<dbReference type="InterPro" id="IPR008978">
    <property type="entry name" value="HSP20-like_chaperone"/>
</dbReference>
<dbReference type="AlphaFoldDB" id="A0A067NSA3"/>
<gene>
    <name evidence="5" type="ORF">PLEOSDRAFT_1103881</name>
</gene>
<dbReference type="InParanoid" id="A0A067NSA3"/>
<evidence type="ECO:0000256" key="3">
    <source>
        <dbReference type="SAM" id="MobiDB-lite"/>
    </source>
</evidence>
<dbReference type="Pfam" id="PF00011">
    <property type="entry name" value="HSP20"/>
    <property type="match status" value="1"/>
</dbReference>
<evidence type="ECO:0000259" key="4">
    <source>
        <dbReference type="PROSITE" id="PS01031"/>
    </source>
</evidence>
<evidence type="ECO:0000256" key="1">
    <source>
        <dbReference type="PROSITE-ProRule" id="PRU00285"/>
    </source>
</evidence>
<name>A0A067NSA3_PLEO1</name>
<dbReference type="Gene3D" id="2.60.40.790">
    <property type="match status" value="1"/>
</dbReference>
<dbReference type="Proteomes" id="UP000027073">
    <property type="component" value="Unassembled WGS sequence"/>
</dbReference>
<evidence type="ECO:0000313" key="6">
    <source>
        <dbReference type="Proteomes" id="UP000027073"/>
    </source>
</evidence>
<dbReference type="HOGENOM" id="CLU_839688_0_0_1"/>
<protein>
    <recommendedName>
        <fullName evidence="4">SHSP domain-containing protein</fullName>
    </recommendedName>
</protein>
<dbReference type="VEuPathDB" id="FungiDB:PLEOSDRAFT_1103881"/>
<evidence type="ECO:0000313" key="5">
    <source>
        <dbReference type="EMBL" id="KDQ29865.1"/>
    </source>
</evidence>
<dbReference type="InterPro" id="IPR002068">
    <property type="entry name" value="A-crystallin/Hsp20_dom"/>
</dbReference>
<proteinExistence type="inferred from homology"/>
<dbReference type="PROSITE" id="PS01031">
    <property type="entry name" value="SHSP"/>
    <property type="match status" value="1"/>
</dbReference>
<dbReference type="SUPFAM" id="SSF49764">
    <property type="entry name" value="HSP20-like chaperones"/>
    <property type="match status" value="1"/>
</dbReference>
<dbReference type="CDD" id="cd06464">
    <property type="entry name" value="ACD_sHsps-like"/>
    <property type="match status" value="1"/>
</dbReference>
<dbReference type="OrthoDB" id="10419620at2759"/>
<dbReference type="EMBL" id="KL198007">
    <property type="protein sequence ID" value="KDQ29865.1"/>
    <property type="molecule type" value="Genomic_DNA"/>
</dbReference>
<sequence length="331" mass="37301">MYFSLRDVDYSALIGKKSKGDIDPLKFERRLDQPGSALISISPLFSSCKTWVVLNTYHDSRTPTPMRHNPPAKGRAKLLKWSTPAQFHFITDRYNDFNNTIGDRDKRAKFWKSLLRDWSSVWELDRKIEQKLRNYYYNMRRKNIHRGLLPKPAHRVRRGSTSQSMSRSSSLADISQGDDGNIDWPNTKPEVLGATQAMSPSTTHSQQPSIHATPIYASNSGAASLEGDNIIVDVPGFTPSDIQTIFLAGDLLIRGERVDKGKSRENEVECPSQLSNYMEAKIELPVGLQAEEVRVTFDAGRLTVQFPDSSELCMPVVVEELGENYTSTSSE</sequence>
<evidence type="ECO:0000256" key="2">
    <source>
        <dbReference type="RuleBase" id="RU003616"/>
    </source>
</evidence>
<feature type="compositionally biased region" description="Low complexity" evidence="3">
    <location>
        <begin position="159"/>
        <end position="170"/>
    </location>
</feature>
<comment type="similarity">
    <text evidence="1 2">Belongs to the small heat shock protein (HSP20) family.</text>
</comment>
<feature type="domain" description="SHSP" evidence="4">
    <location>
        <begin position="206"/>
        <end position="324"/>
    </location>
</feature>
<reference evidence="6" key="1">
    <citation type="journal article" date="2014" name="Proc. Natl. Acad. Sci. U.S.A.">
        <title>Extensive sampling of basidiomycete genomes demonstrates inadequacy of the white-rot/brown-rot paradigm for wood decay fungi.</title>
        <authorList>
            <person name="Riley R."/>
            <person name="Salamov A.A."/>
            <person name="Brown D.W."/>
            <person name="Nagy L.G."/>
            <person name="Floudas D."/>
            <person name="Held B.W."/>
            <person name="Levasseur A."/>
            <person name="Lombard V."/>
            <person name="Morin E."/>
            <person name="Otillar R."/>
            <person name="Lindquist E.A."/>
            <person name="Sun H."/>
            <person name="LaButti K.M."/>
            <person name="Schmutz J."/>
            <person name="Jabbour D."/>
            <person name="Luo H."/>
            <person name="Baker S.E."/>
            <person name="Pisabarro A.G."/>
            <person name="Walton J.D."/>
            <person name="Blanchette R.A."/>
            <person name="Henrissat B."/>
            <person name="Martin F."/>
            <person name="Cullen D."/>
            <person name="Hibbett D.S."/>
            <person name="Grigoriev I.V."/>
        </authorList>
    </citation>
    <scope>NUCLEOTIDE SEQUENCE [LARGE SCALE GENOMIC DNA]</scope>
    <source>
        <strain evidence="6">PC15</strain>
    </source>
</reference>
<organism evidence="5 6">
    <name type="scientific">Pleurotus ostreatus (strain PC15)</name>
    <name type="common">Oyster mushroom</name>
    <dbReference type="NCBI Taxonomy" id="1137138"/>
    <lineage>
        <taxon>Eukaryota</taxon>
        <taxon>Fungi</taxon>
        <taxon>Dikarya</taxon>
        <taxon>Basidiomycota</taxon>
        <taxon>Agaricomycotina</taxon>
        <taxon>Agaricomycetes</taxon>
        <taxon>Agaricomycetidae</taxon>
        <taxon>Agaricales</taxon>
        <taxon>Pleurotineae</taxon>
        <taxon>Pleurotaceae</taxon>
        <taxon>Pleurotus</taxon>
    </lineage>
</organism>